<dbReference type="SUPFAM" id="SSF51905">
    <property type="entry name" value="FAD/NAD(P)-binding domain"/>
    <property type="match status" value="1"/>
</dbReference>
<evidence type="ECO:0000259" key="1">
    <source>
        <dbReference type="Pfam" id="PF01593"/>
    </source>
</evidence>
<dbReference type="Pfam" id="PF13450">
    <property type="entry name" value="NAD_binding_8"/>
    <property type="match status" value="1"/>
</dbReference>
<evidence type="ECO:0000313" key="2">
    <source>
        <dbReference type="EMBL" id="GGF51705.1"/>
    </source>
</evidence>
<dbReference type="EMBL" id="BMHV01000001">
    <property type="protein sequence ID" value="GGF51705.1"/>
    <property type="molecule type" value="Genomic_DNA"/>
</dbReference>
<dbReference type="PANTHER" id="PTHR42923">
    <property type="entry name" value="PROTOPORPHYRINOGEN OXIDASE"/>
    <property type="match status" value="1"/>
</dbReference>
<feature type="domain" description="Amine oxidase" evidence="1">
    <location>
        <begin position="120"/>
        <end position="367"/>
    </location>
</feature>
<comment type="caution">
    <text evidence="2">The sequence shown here is derived from an EMBL/GenBank/DDBJ whole genome shotgun (WGS) entry which is preliminary data.</text>
</comment>
<dbReference type="Gene3D" id="3.50.50.60">
    <property type="entry name" value="FAD/NAD(P)-binding domain"/>
    <property type="match status" value="1"/>
</dbReference>
<gene>
    <name evidence="2" type="ORF">GCM10011332_01140</name>
</gene>
<reference evidence="2" key="1">
    <citation type="journal article" date="2014" name="Int. J. Syst. Evol. Microbiol.">
        <title>Complete genome sequence of Corynebacterium casei LMG S-19264T (=DSM 44701T), isolated from a smear-ripened cheese.</title>
        <authorList>
            <consortium name="US DOE Joint Genome Institute (JGI-PGF)"/>
            <person name="Walter F."/>
            <person name="Albersmeier A."/>
            <person name="Kalinowski J."/>
            <person name="Ruckert C."/>
        </authorList>
    </citation>
    <scope>NUCLEOTIDE SEQUENCE</scope>
    <source>
        <strain evidence="2">CGMCC 1.15254</strain>
    </source>
</reference>
<dbReference type="InterPro" id="IPR002937">
    <property type="entry name" value="Amino_oxidase"/>
</dbReference>
<dbReference type="InterPro" id="IPR050464">
    <property type="entry name" value="Zeta_carotene_desat/Oxidored"/>
</dbReference>
<evidence type="ECO:0000313" key="3">
    <source>
        <dbReference type="Proteomes" id="UP000632498"/>
    </source>
</evidence>
<dbReference type="GO" id="GO:0016491">
    <property type="term" value="F:oxidoreductase activity"/>
    <property type="evidence" value="ECO:0007669"/>
    <property type="project" value="InterPro"/>
</dbReference>
<protein>
    <submittedName>
        <fullName evidence="2">Amine oxidase</fullName>
    </submittedName>
</protein>
<dbReference type="PANTHER" id="PTHR42923:SF47">
    <property type="entry name" value="BLR3003 PROTEIN"/>
    <property type="match status" value="1"/>
</dbReference>
<proteinExistence type="predicted"/>
<name>A0A917BMC9_9PROT</name>
<dbReference type="Pfam" id="PF01593">
    <property type="entry name" value="Amino_oxidase"/>
    <property type="match status" value="1"/>
</dbReference>
<organism evidence="2 3">
    <name type="scientific">Terasakiella brassicae</name>
    <dbReference type="NCBI Taxonomy" id="1634917"/>
    <lineage>
        <taxon>Bacteria</taxon>
        <taxon>Pseudomonadati</taxon>
        <taxon>Pseudomonadota</taxon>
        <taxon>Alphaproteobacteria</taxon>
        <taxon>Rhodospirillales</taxon>
        <taxon>Terasakiellaceae</taxon>
        <taxon>Terasakiella</taxon>
    </lineage>
</organism>
<reference evidence="2" key="2">
    <citation type="submission" date="2020-09" db="EMBL/GenBank/DDBJ databases">
        <authorList>
            <person name="Sun Q."/>
            <person name="Zhou Y."/>
        </authorList>
    </citation>
    <scope>NUCLEOTIDE SEQUENCE</scope>
    <source>
        <strain evidence="2">CGMCC 1.15254</strain>
    </source>
</reference>
<accession>A0A917BMC9</accession>
<dbReference type="Proteomes" id="UP000632498">
    <property type="component" value="Unassembled WGS sequence"/>
</dbReference>
<dbReference type="InterPro" id="IPR036188">
    <property type="entry name" value="FAD/NAD-bd_sf"/>
</dbReference>
<sequence length="373" mass="41616">MIKHLHIIGAGLAGLSAAVEARKNGVSCTIYEATKKAGGRIRQARSHDNGTHLIVKGYEATFAYLNQIGMSETLSPFGNGAYSFTEPASHLSWKVKANHFVWQVAKGSIPGVNATNIVGKTAKDRLWDPFFLAVFNTELKDVPAQLRKNMFFEMLKQGPSALIPYFCQNTLEDTFVRPLLDQFDIRFGKRLTSVNESQLVFKDGQIPLKKTDRVILALPPQAYAQITSPFDFSAITCNPISNFHFDLDSDVEECFVGLIGTRSQWLYAKGRHACVTISNQKFESSEISKQIWMEVRPLLGLDDCQMPPCRLVCKKHATPAQNMDFATHRPQTRTNFTNLFLAGDWIETGLPATIESAIRSGKWAVKAAIDNKR</sequence>
<dbReference type="AlphaFoldDB" id="A0A917BMC9"/>
<dbReference type="RefSeq" id="WP_188659942.1">
    <property type="nucleotide sequence ID" value="NZ_BMHV01000001.1"/>
</dbReference>
<keyword evidence="3" id="KW-1185">Reference proteome</keyword>